<evidence type="ECO:0000259" key="15">
    <source>
        <dbReference type="PROSITE" id="PS50968"/>
    </source>
</evidence>
<dbReference type="PANTHER" id="PTHR43416">
    <property type="entry name" value="DIHYDROLIPOYLLYSINE-RESIDUE SUCCINYLTRANSFERASE COMPONENT OF 2-OXOGLUTARATE DEHYDROGENASE COMPLEX, MITOCHONDRIAL-RELATED"/>
    <property type="match status" value="1"/>
</dbReference>
<feature type="domain" description="Lipoyl-binding" evidence="15">
    <location>
        <begin position="2"/>
        <end position="77"/>
    </location>
</feature>
<evidence type="ECO:0000256" key="5">
    <source>
        <dbReference type="ARBA" id="ARBA00011666"/>
    </source>
</evidence>
<feature type="domain" description="Peripheral subunit-binding (PSBD)" evidence="16">
    <location>
        <begin position="219"/>
        <end position="256"/>
    </location>
</feature>
<evidence type="ECO:0000313" key="18">
    <source>
        <dbReference type="Proteomes" id="UP000199377"/>
    </source>
</evidence>
<dbReference type="STRING" id="1114924.SAMN05216258_104240"/>
<evidence type="ECO:0000256" key="6">
    <source>
        <dbReference type="ARBA" id="ARBA00012945"/>
    </source>
</evidence>
<dbReference type="NCBIfam" id="NF004309">
    <property type="entry name" value="PRK05704.1"/>
    <property type="match status" value="1"/>
</dbReference>
<dbReference type="Gene3D" id="3.30.559.10">
    <property type="entry name" value="Chloramphenicol acetyltransferase-like domain"/>
    <property type="match status" value="1"/>
</dbReference>
<dbReference type="GO" id="GO:0033512">
    <property type="term" value="P:L-lysine catabolic process to acetyl-CoA via saccharopine"/>
    <property type="evidence" value="ECO:0007669"/>
    <property type="project" value="UniProtKB-UniRule"/>
</dbReference>
<dbReference type="OrthoDB" id="9805770at2"/>
<dbReference type="GO" id="GO:0005829">
    <property type="term" value="C:cytosol"/>
    <property type="evidence" value="ECO:0007669"/>
    <property type="project" value="TreeGrafter"/>
</dbReference>
<evidence type="ECO:0000256" key="13">
    <source>
        <dbReference type="RuleBase" id="RU361138"/>
    </source>
</evidence>
<dbReference type="PROSITE" id="PS51826">
    <property type="entry name" value="PSBD"/>
    <property type="match status" value="1"/>
</dbReference>
<protein>
    <recommendedName>
        <fullName evidence="7 13">Dihydrolipoyllysine-residue succinyltransferase component of 2-oxoglutarate dehydrogenase complex</fullName>
        <ecNumber evidence="6 13">2.3.1.61</ecNumber>
    </recommendedName>
    <alternativeName>
        <fullName evidence="13">2-oxoglutarate dehydrogenase complex component E2</fullName>
    </alternativeName>
</protein>
<evidence type="ECO:0000256" key="10">
    <source>
        <dbReference type="ARBA" id="ARBA00022823"/>
    </source>
</evidence>
<dbReference type="PANTHER" id="PTHR43416:SF5">
    <property type="entry name" value="DIHYDROLIPOYLLYSINE-RESIDUE SUCCINYLTRANSFERASE COMPONENT OF 2-OXOGLUTARATE DEHYDROGENASE COMPLEX, MITOCHONDRIAL"/>
    <property type="match status" value="1"/>
</dbReference>
<gene>
    <name evidence="17" type="ORF">SAMN05216258_104240</name>
</gene>
<evidence type="ECO:0000256" key="9">
    <source>
        <dbReference type="ARBA" id="ARBA00022679"/>
    </source>
</evidence>
<feature type="domain" description="Lipoyl-binding" evidence="15">
    <location>
        <begin position="114"/>
        <end position="189"/>
    </location>
</feature>
<dbReference type="InterPro" id="IPR050537">
    <property type="entry name" value="2-oxoacid_dehydrogenase"/>
</dbReference>
<dbReference type="InterPro" id="IPR000089">
    <property type="entry name" value="Biotin_lipoyl"/>
</dbReference>
<accession>A0A1I3FF67</accession>
<evidence type="ECO:0000256" key="2">
    <source>
        <dbReference type="ARBA" id="ARBA00004052"/>
    </source>
</evidence>
<dbReference type="NCBIfam" id="TIGR01347">
    <property type="entry name" value="sucB"/>
    <property type="match status" value="1"/>
</dbReference>
<feature type="compositionally biased region" description="Low complexity" evidence="14">
    <location>
        <begin position="270"/>
        <end position="279"/>
    </location>
</feature>
<keyword evidence="9 13" id="KW-0808">Transferase</keyword>
<dbReference type="Gene3D" id="2.40.50.100">
    <property type="match status" value="2"/>
</dbReference>
<dbReference type="InterPro" id="IPR011053">
    <property type="entry name" value="Single_hybrid_motif"/>
</dbReference>
<dbReference type="Pfam" id="PF00198">
    <property type="entry name" value="2-oxoacid_dh"/>
    <property type="match status" value="1"/>
</dbReference>
<sequence>MAVEVRVPTLGESVTEATVATWFKKPGDAVAVDEMLCELETDKVTVEVPSPAAGVLGEIVAAEGDTVGVDALLATVEEGEGKAPAPKKAEPKPEAKAEPKAEEAPASADAGGETVEVKVPSLGESVSEATVSTWFKQVGDEVAADEMLCELETDKVSVEAPSPAAGVLAEILVAEGDTVQAGGVLARITAGASAGAAKPAPKSDDAPAAAPASGKKDVEDAPSAKKLMAEKGLTPDQVKGTGRDGRIMKEDVQKAASGASAPAPAPQPAQAPRAPVAASDADREERVRMTRLRQTIARRLKDAQNTAAMLTTYNEVDMKAIMELRDEYKGVFEKKHGVKLGFMSFFVKACVHALKEVPEVNAEIDGTDVVYKNYYHMGVAVGTPNGLVVPVVRDADHMGFADIEKKIGELGVRARDGKLSMAEMQGGTFTISNGGVYGSLMSSPILNPPQSGILGMHKIQERPMVVGGQIVIRPMMYLALSYDHRIVDGKGAVTFLVRVKEALEDPRRLLMDL</sequence>
<dbReference type="GO" id="GO:0004149">
    <property type="term" value="F:dihydrolipoyllysine-residue succinyltransferase activity"/>
    <property type="evidence" value="ECO:0007669"/>
    <property type="project" value="UniProtKB-UniRule"/>
</dbReference>
<dbReference type="UniPathway" id="UPA00868">
    <property type="reaction ID" value="UER00840"/>
</dbReference>
<evidence type="ECO:0000259" key="16">
    <source>
        <dbReference type="PROSITE" id="PS51826"/>
    </source>
</evidence>
<proteinExistence type="inferred from homology"/>
<dbReference type="SUPFAM" id="SSF51230">
    <property type="entry name" value="Single hybrid motif"/>
    <property type="match status" value="2"/>
</dbReference>
<keyword evidence="8 13" id="KW-0816">Tricarboxylic acid cycle</keyword>
<dbReference type="PROSITE" id="PS50968">
    <property type="entry name" value="BIOTINYL_LIPOYL"/>
    <property type="match status" value="2"/>
</dbReference>
<evidence type="ECO:0000256" key="14">
    <source>
        <dbReference type="SAM" id="MobiDB-lite"/>
    </source>
</evidence>
<name>A0A1I3FF67_9RHOB</name>
<dbReference type="FunFam" id="3.30.559.10:FF:000007">
    <property type="entry name" value="Dihydrolipoamide acetyltransferase component of pyruvate dehydrogenase complex"/>
    <property type="match status" value="1"/>
</dbReference>
<dbReference type="InterPro" id="IPR006255">
    <property type="entry name" value="SucB"/>
</dbReference>
<evidence type="ECO:0000256" key="1">
    <source>
        <dbReference type="ARBA" id="ARBA00001938"/>
    </source>
</evidence>
<comment type="similarity">
    <text evidence="4 13">Belongs to the 2-oxoacid dehydrogenase family.</text>
</comment>
<dbReference type="CDD" id="cd06849">
    <property type="entry name" value="lipoyl_domain"/>
    <property type="match status" value="2"/>
</dbReference>
<dbReference type="InterPro" id="IPR036625">
    <property type="entry name" value="E3-bd_dom_sf"/>
</dbReference>
<evidence type="ECO:0000313" key="17">
    <source>
        <dbReference type="EMBL" id="SFI09732.1"/>
    </source>
</evidence>
<keyword evidence="18" id="KW-1185">Reference proteome</keyword>
<dbReference type="EC" id="2.3.1.61" evidence="6 13"/>
<reference evidence="17 18" key="1">
    <citation type="submission" date="2016-10" db="EMBL/GenBank/DDBJ databases">
        <authorList>
            <person name="de Groot N.N."/>
        </authorList>
    </citation>
    <scope>NUCLEOTIDE SEQUENCE [LARGE SCALE GENOMIC DNA]</scope>
    <source>
        <strain evidence="17 18">CGMCC 1.11030</strain>
    </source>
</reference>
<dbReference type="InterPro" id="IPR023213">
    <property type="entry name" value="CAT-like_dom_sf"/>
</dbReference>
<keyword evidence="11 13" id="KW-0012">Acyltransferase</keyword>
<evidence type="ECO:0000256" key="11">
    <source>
        <dbReference type="ARBA" id="ARBA00023315"/>
    </source>
</evidence>
<dbReference type="SUPFAM" id="SSF47005">
    <property type="entry name" value="Peripheral subunit-binding domain of 2-oxo acid dehydrogenase complex"/>
    <property type="match status" value="1"/>
</dbReference>
<dbReference type="EMBL" id="FOQH01000004">
    <property type="protein sequence ID" value="SFI09732.1"/>
    <property type="molecule type" value="Genomic_DNA"/>
</dbReference>
<dbReference type="Proteomes" id="UP000199377">
    <property type="component" value="Unassembled WGS sequence"/>
</dbReference>
<feature type="compositionally biased region" description="Low complexity" evidence="14">
    <location>
        <begin position="193"/>
        <end position="213"/>
    </location>
</feature>
<dbReference type="GO" id="GO:0006099">
    <property type="term" value="P:tricarboxylic acid cycle"/>
    <property type="evidence" value="ECO:0007669"/>
    <property type="project" value="UniProtKB-UniRule"/>
</dbReference>
<feature type="region of interest" description="Disordered" evidence="14">
    <location>
        <begin position="252"/>
        <end position="285"/>
    </location>
</feature>
<dbReference type="AlphaFoldDB" id="A0A1I3FF67"/>
<comment type="function">
    <text evidence="2 13">E2 component of the 2-oxoglutarate dehydrogenase (OGDH) complex which catalyzes the second step in the conversion of 2-oxoglutarate to succinyl-CoA and CO(2).</text>
</comment>
<dbReference type="InterPro" id="IPR004167">
    <property type="entry name" value="PSBD"/>
</dbReference>
<feature type="compositionally biased region" description="Basic and acidic residues" evidence="14">
    <location>
        <begin position="87"/>
        <end position="103"/>
    </location>
</feature>
<organism evidence="17 18">
    <name type="scientific">Albimonas pacifica</name>
    <dbReference type="NCBI Taxonomy" id="1114924"/>
    <lineage>
        <taxon>Bacteria</taxon>
        <taxon>Pseudomonadati</taxon>
        <taxon>Pseudomonadota</taxon>
        <taxon>Alphaproteobacteria</taxon>
        <taxon>Rhodobacterales</taxon>
        <taxon>Paracoccaceae</taxon>
        <taxon>Albimonas</taxon>
    </lineage>
</organism>
<feature type="compositionally biased region" description="Low complexity" evidence="14">
    <location>
        <begin position="104"/>
        <end position="113"/>
    </location>
</feature>
<evidence type="ECO:0000256" key="8">
    <source>
        <dbReference type="ARBA" id="ARBA00022532"/>
    </source>
</evidence>
<dbReference type="RefSeq" id="WP_092859533.1">
    <property type="nucleotide sequence ID" value="NZ_FOQH01000004.1"/>
</dbReference>
<dbReference type="GO" id="GO:0045252">
    <property type="term" value="C:oxoglutarate dehydrogenase complex"/>
    <property type="evidence" value="ECO:0007669"/>
    <property type="project" value="UniProtKB-UniRule"/>
</dbReference>
<evidence type="ECO:0000256" key="7">
    <source>
        <dbReference type="ARBA" id="ARBA00019511"/>
    </source>
</evidence>
<comment type="catalytic activity">
    <reaction evidence="12 13">
        <text>N(6)-[(R)-dihydrolipoyl]-L-lysyl-[protein] + succinyl-CoA = N(6)-[(R)-S(8)-succinyldihydrolipoyl]-L-lysyl-[protein] + CoA</text>
        <dbReference type="Rhea" id="RHEA:15213"/>
        <dbReference type="Rhea" id="RHEA-COMP:10475"/>
        <dbReference type="Rhea" id="RHEA-COMP:20092"/>
        <dbReference type="ChEBI" id="CHEBI:57287"/>
        <dbReference type="ChEBI" id="CHEBI:57292"/>
        <dbReference type="ChEBI" id="CHEBI:83100"/>
        <dbReference type="ChEBI" id="CHEBI:83120"/>
        <dbReference type="EC" id="2.3.1.61"/>
    </reaction>
</comment>
<comment type="subunit">
    <text evidence="5">Forms a 24-polypeptide structural core with octahedral symmetry. Part of the 2-oxoglutarate dehydrogenase (OGDH) complex composed of E1 (2-oxoglutarate dehydrogenase), E2 (dihydrolipoamide succinyltransferase) and E3 (dihydrolipoamide dehydrogenase); the complex contains multiple copies of the three enzymatic components (E1, E2 and E3).</text>
</comment>
<keyword evidence="10 13" id="KW-0450">Lipoyl</keyword>
<dbReference type="Pfam" id="PF02817">
    <property type="entry name" value="E3_binding"/>
    <property type="match status" value="1"/>
</dbReference>
<dbReference type="Gene3D" id="4.10.320.10">
    <property type="entry name" value="E3-binding domain"/>
    <property type="match status" value="1"/>
</dbReference>
<evidence type="ECO:0000256" key="4">
    <source>
        <dbReference type="ARBA" id="ARBA00007317"/>
    </source>
</evidence>
<dbReference type="Pfam" id="PF00364">
    <property type="entry name" value="Biotin_lipoyl"/>
    <property type="match status" value="2"/>
</dbReference>
<comment type="cofactor">
    <cofactor evidence="1">
        <name>(R)-lipoate</name>
        <dbReference type="ChEBI" id="CHEBI:83088"/>
    </cofactor>
</comment>
<feature type="region of interest" description="Disordered" evidence="14">
    <location>
        <begin position="78"/>
        <end position="113"/>
    </location>
</feature>
<evidence type="ECO:0000256" key="3">
    <source>
        <dbReference type="ARBA" id="ARBA00005145"/>
    </source>
</evidence>
<dbReference type="InterPro" id="IPR001078">
    <property type="entry name" value="2-oxoacid_DH_actylTfrase"/>
</dbReference>
<feature type="region of interest" description="Disordered" evidence="14">
    <location>
        <begin position="193"/>
        <end position="222"/>
    </location>
</feature>
<feature type="region of interest" description="Disordered" evidence="14">
    <location>
        <begin position="227"/>
        <end position="246"/>
    </location>
</feature>
<evidence type="ECO:0000256" key="12">
    <source>
        <dbReference type="ARBA" id="ARBA00052761"/>
    </source>
</evidence>
<comment type="pathway">
    <text evidence="3 13">Amino-acid degradation; L-lysine degradation via saccharopine pathway; glutaryl-CoA from L-lysine: step 6/6.</text>
</comment>
<dbReference type="SUPFAM" id="SSF52777">
    <property type="entry name" value="CoA-dependent acyltransferases"/>
    <property type="match status" value="1"/>
</dbReference>